<dbReference type="Ensembl" id="ENSECRT00000008460.1">
    <property type="protein sequence ID" value="ENSECRP00000008324.1"/>
    <property type="gene ID" value="ENSECRG00000005571.1"/>
</dbReference>
<evidence type="ECO:0000256" key="5">
    <source>
        <dbReference type="ARBA" id="ARBA00004074"/>
    </source>
</evidence>
<feature type="region of interest" description="Disordered" evidence="14">
    <location>
        <begin position="1"/>
        <end position="29"/>
    </location>
</feature>
<sequence length="233" mass="26983">MCRTKTTPAGHTLSPISSSATSHSTSKMAARSPNKLFEFTKLIGQLKTIPRTGWVYRNIKKPESVADHMYRMAVLAFLIEDKKLNKDRCIKLALIHDMAECIVGDIAPSDNISKEEKHRQEKEAMKYLTDLLSEDVRKEIYELWEEYEYQSSPEAKLVKELDQCEMILQAYEYEMSEKSPGRLQEFFDSTKGKFNHPEVMQLVKSLNETRNSEIEGDSKEEHRQQGRLNTDEQ</sequence>
<dbReference type="SUPFAM" id="SSF109604">
    <property type="entry name" value="HD-domain/PDEase-like"/>
    <property type="match status" value="1"/>
</dbReference>
<dbReference type="GO" id="GO:0009159">
    <property type="term" value="P:deoxyribonucleoside monophosphate catabolic process"/>
    <property type="evidence" value="ECO:0007669"/>
    <property type="project" value="UniProtKB-ARBA"/>
</dbReference>
<evidence type="ECO:0000256" key="12">
    <source>
        <dbReference type="ARBA" id="ARBA00022842"/>
    </source>
</evidence>
<dbReference type="EC" id="3.1.3.89" evidence="8"/>
<dbReference type="Proteomes" id="UP000694620">
    <property type="component" value="Chromosome 3"/>
</dbReference>
<comment type="cofactor">
    <cofactor evidence="3">
        <name>Co(2+)</name>
        <dbReference type="ChEBI" id="CHEBI:48828"/>
    </cofactor>
</comment>
<comment type="cofactor">
    <cofactor evidence="4">
        <name>Mg(2+)</name>
        <dbReference type="ChEBI" id="CHEBI:18420"/>
    </cofactor>
</comment>
<dbReference type="PANTHER" id="PTHR11845:SF13">
    <property type="entry name" value="5'-DEOXYNUCLEOTIDASE HDDC2"/>
    <property type="match status" value="1"/>
</dbReference>
<evidence type="ECO:0000256" key="11">
    <source>
        <dbReference type="ARBA" id="ARBA00022801"/>
    </source>
</evidence>
<dbReference type="GO" id="GO:0002953">
    <property type="term" value="F:5'-deoxynucleotidase activity"/>
    <property type="evidence" value="ECO:0007669"/>
    <property type="project" value="UniProtKB-EC"/>
</dbReference>
<evidence type="ECO:0000256" key="9">
    <source>
        <dbReference type="ARBA" id="ARBA00015933"/>
    </source>
</evidence>
<dbReference type="GO" id="GO:0005737">
    <property type="term" value="C:cytoplasm"/>
    <property type="evidence" value="ECO:0007669"/>
    <property type="project" value="TreeGrafter"/>
</dbReference>
<evidence type="ECO:0000256" key="3">
    <source>
        <dbReference type="ARBA" id="ARBA00001941"/>
    </source>
</evidence>
<dbReference type="GO" id="GO:0046872">
    <property type="term" value="F:metal ion binding"/>
    <property type="evidence" value="ECO:0007669"/>
    <property type="project" value="UniProtKB-KW"/>
</dbReference>
<evidence type="ECO:0000256" key="14">
    <source>
        <dbReference type="SAM" id="MobiDB-lite"/>
    </source>
</evidence>
<keyword evidence="10" id="KW-0479">Metal-binding</keyword>
<comment type="function">
    <text evidence="5">Catalyzes the dephosphorylation of the nucleoside 5'-monophosphates deoxyadenosine monophosphate (dAMP), deoxycytidine monophosphate (dCMP), deoxyguanosine monophosphate (dGMP) and deoxythymidine monophosphate (dTMP).</text>
</comment>
<dbReference type="GeneTree" id="ENSGT00390000009937"/>
<evidence type="ECO:0000259" key="15">
    <source>
        <dbReference type="PROSITE" id="PS51831"/>
    </source>
</evidence>
<accession>A0A8C4RXL4</accession>
<comment type="catalytic activity">
    <reaction evidence="1">
        <text>a 2'-deoxyribonucleoside 5'-phosphate + H2O = a 2'-deoxyribonucleoside + phosphate</text>
        <dbReference type="Rhea" id="RHEA:36167"/>
        <dbReference type="ChEBI" id="CHEBI:15377"/>
        <dbReference type="ChEBI" id="CHEBI:18274"/>
        <dbReference type="ChEBI" id="CHEBI:43474"/>
        <dbReference type="ChEBI" id="CHEBI:65317"/>
        <dbReference type="EC" id="3.1.3.89"/>
    </reaction>
</comment>
<evidence type="ECO:0000256" key="10">
    <source>
        <dbReference type="ARBA" id="ARBA00022723"/>
    </source>
</evidence>
<dbReference type="Gene3D" id="1.10.3210.10">
    <property type="entry name" value="Hypothetical protein af1432"/>
    <property type="match status" value="1"/>
</dbReference>
<keyword evidence="17" id="KW-1185">Reference proteome</keyword>
<comment type="similarity">
    <text evidence="6">Belongs to the HDDC2 family.</text>
</comment>
<reference evidence="16" key="3">
    <citation type="submission" date="2025-09" db="UniProtKB">
        <authorList>
            <consortium name="Ensembl"/>
        </authorList>
    </citation>
    <scope>IDENTIFICATION</scope>
</reference>
<gene>
    <name evidence="16" type="primary">HDDC2</name>
    <name evidence="16" type="synonym">hddc2</name>
</gene>
<keyword evidence="11" id="KW-0378">Hydrolase</keyword>
<reference evidence="16" key="2">
    <citation type="submission" date="2025-08" db="UniProtKB">
        <authorList>
            <consortium name="Ensembl"/>
        </authorList>
    </citation>
    <scope>IDENTIFICATION</scope>
</reference>
<evidence type="ECO:0000256" key="7">
    <source>
        <dbReference type="ARBA" id="ARBA00011738"/>
    </source>
</evidence>
<dbReference type="InterPro" id="IPR003607">
    <property type="entry name" value="HD/PDEase_dom"/>
</dbReference>
<dbReference type="InterPro" id="IPR006674">
    <property type="entry name" value="HD_domain"/>
</dbReference>
<keyword evidence="12" id="KW-0460">Magnesium</keyword>
<evidence type="ECO:0000256" key="2">
    <source>
        <dbReference type="ARBA" id="ARBA00001936"/>
    </source>
</evidence>
<evidence type="ECO:0000313" key="17">
    <source>
        <dbReference type="Proteomes" id="UP000694620"/>
    </source>
</evidence>
<name>A0A8C4RXL4_ERPCA</name>
<feature type="compositionally biased region" description="Low complexity" evidence="14">
    <location>
        <begin position="12"/>
        <end position="26"/>
    </location>
</feature>
<evidence type="ECO:0000313" key="16">
    <source>
        <dbReference type="Ensembl" id="ENSECRP00000008324.1"/>
    </source>
</evidence>
<evidence type="ECO:0000256" key="8">
    <source>
        <dbReference type="ARBA" id="ARBA00012964"/>
    </source>
</evidence>
<dbReference type="AlphaFoldDB" id="A0A8C4RXL4"/>
<reference evidence="16" key="1">
    <citation type="submission" date="2021-06" db="EMBL/GenBank/DDBJ databases">
        <authorList>
            <consortium name="Wellcome Sanger Institute Data Sharing"/>
        </authorList>
    </citation>
    <scope>NUCLEOTIDE SEQUENCE [LARGE SCALE GENOMIC DNA]</scope>
</reference>
<feature type="region of interest" description="Disordered" evidence="14">
    <location>
        <begin position="204"/>
        <end position="233"/>
    </location>
</feature>
<evidence type="ECO:0000256" key="1">
    <source>
        <dbReference type="ARBA" id="ARBA00001638"/>
    </source>
</evidence>
<dbReference type="FunFam" id="1.10.3210.10:FF:000011">
    <property type="entry name" value="HD domain-containing protein 2"/>
    <property type="match status" value="1"/>
</dbReference>
<dbReference type="InterPro" id="IPR039356">
    <property type="entry name" value="YfbR/HDDC2"/>
</dbReference>
<dbReference type="Pfam" id="PF13023">
    <property type="entry name" value="HD_3"/>
    <property type="match status" value="1"/>
</dbReference>
<dbReference type="PROSITE" id="PS51831">
    <property type="entry name" value="HD"/>
    <property type="match status" value="1"/>
</dbReference>
<feature type="domain" description="HD" evidence="15">
    <location>
        <begin position="65"/>
        <end position="167"/>
    </location>
</feature>
<evidence type="ECO:0000256" key="6">
    <source>
        <dbReference type="ARBA" id="ARBA00009999"/>
    </source>
</evidence>
<comment type="cofactor">
    <cofactor evidence="2">
        <name>Mn(2+)</name>
        <dbReference type="ChEBI" id="CHEBI:29035"/>
    </cofactor>
</comment>
<dbReference type="SMART" id="SM00471">
    <property type="entry name" value="HDc"/>
    <property type="match status" value="1"/>
</dbReference>
<evidence type="ECO:0000256" key="13">
    <source>
        <dbReference type="ARBA" id="ARBA00032735"/>
    </source>
</evidence>
<protein>
    <recommendedName>
        <fullName evidence="9">5'-deoxynucleotidase HDDC2</fullName>
        <ecNumber evidence="8">3.1.3.89</ecNumber>
    </recommendedName>
    <alternativeName>
        <fullName evidence="13">HD domain-containing protein 2</fullName>
    </alternativeName>
</protein>
<proteinExistence type="inferred from homology"/>
<feature type="compositionally biased region" description="Basic and acidic residues" evidence="14">
    <location>
        <begin position="210"/>
        <end position="224"/>
    </location>
</feature>
<comment type="subunit">
    <text evidence="7">Homodimer.</text>
</comment>
<organism evidence="16 17">
    <name type="scientific">Erpetoichthys calabaricus</name>
    <name type="common">Rope fish</name>
    <name type="synonym">Calamoichthys calabaricus</name>
    <dbReference type="NCBI Taxonomy" id="27687"/>
    <lineage>
        <taxon>Eukaryota</taxon>
        <taxon>Metazoa</taxon>
        <taxon>Chordata</taxon>
        <taxon>Craniata</taxon>
        <taxon>Vertebrata</taxon>
        <taxon>Euteleostomi</taxon>
        <taxon>Actinopterygii</taxon>
        <taxon>Polypteriformes</taxon>
        <taxon>Polypteridae</taxon>
        <taxon>Erpetoichthys</taxon>
    </lineage>
</organism>
<dbReference type="PANTHER" id="PTHR11845">
    <property type="entry name" value="5'-DEOXYNUCLEOTIDASE HDDC2"/>
    <property type="match status" value="1"/>
</dbReference>
<evidence type="ECO:0000256" key="4">
    <source>
        <dbReference type="ARBA" id="ARBA00001946"/>
    </source>
</evidence>